<dbReference type="AlphaFoldDB" id="Q6IM53"/>
<name>Q6IM53_DROME</name>
<reference evidence="1" key="1">
    <citation type="journal article" date="2003" name="Genome Biol.">
        <title>An integrated gene annotation and transcriptional profiling approach towards the full gene content of the Drosophila genome.</title>
        <authorList>
            <person name="Hild M."/>
            <person name="Beckmann B."/>
            <person name="Haas S.A."/>
            <person name="Koch B."/>
            <person name="Solovyev V."/>
            <person name="Busold C."/>
            <person name="Fellenberg K."/>
            <person name="Boutros M."/>
            <person name="Vingron M."/>
            <person name="Sauer F."/>
            <person name="Hoheisel J.D."/>
            <person name="Paro R."/>
        </authorList>
    </citation>
    <scope>NUCLEOTIDE SEQUENCE</scope>
</reference>
<protein>
    <submittedName>
        <fullName evidence="1">HDC07448</fullName>
    </submittedName>
</protein>
<proteinExistence type="predicted"/>
<organism evidence="1">
    <name type="scientific">Drosophila melanogaster</name>
    <name type="common">Fruit fly</name>
    <dbReference type="NCBI Taxonomy" id="7227"/>
    <lineage>
        <taxon>Eukaryota</taxon>
        <taxon>Metazoa</taxon>
        <taxon>Ecdysozoa</taxon>
        <taxon>Arthropoda</taxon>
        <taxon>Hexapoda</taxon>
        <taxon>Insecta</taxon>
        <taxon>Pterygota</taxon>
        <taxon>Neoptera</taxon>
        <taxon>Endopterygota</taxon>
        <taxon>Diptera</taxon>
        <taxon>Brachycera</taxon>
        <taxon>Muscomorpha</taxon>
        <taxon>Ephydroidea</taxon>
        <taxon>Drosophilidae</taxon>
        <taxon>Drosophila</taxon>
        <taxon>Sophophora</taxon>
    </lineage>
</organism>
<dbReference type="EMBL" id="BK001813">
    <property type="protein sequence ID" value="DAA02657.1"/>
    <property type="molecule type" value="Genomic_DNA"/>
</dbReference>
<accession>Q6IM53</accession>
<evidence type="ECO:0000313" key="1">
    <source>
        <dbReference type="EMBL" id="DAA02657.1"/>
    </source>
</evidence>
<gene>
    <name evidence="1" type="ORF">HDC07448</name>
</gene>
<sequence length="132" mass="14148">MPKGMPCHWQGVTTPGTPGLSLIKLESVRVCLTDAPTRDVGVDGGVAATVGGGRSEGACLWVSNKLTTFMQGFRTGGAEKDLDLDLGDTQCCQLPCAWSWSSYFLAGARLCVMLYFYFDAHKRPGKTVIGKI</sequence>